<dbReference type="PANTHER" id="PTHR43133:SF50">
    <property type="entry name" value="ECF RNA POLYMERASE SIGMA FACTOR SIGM"/>
    <property type="match status" value="1"/>
</dbReference>
<organism evidence="8 9">
    <name type="scientific">Nocardioides islandensis</name>
    <dbReference type="NCBI Taxonomy" id="433663"/>
    <lineage>
        <taxon>Bacteria</taxon>
        <taxon>Bacillati</taxon>
        <taxon>Actinomycetota</taxon>
        <taxon>Actinomycetes</taxon>
        <taxon>Propionibacteriales</taxon>
        <taxon>Nocardioidaceae</taxon>
        <taxon>Nocardioides</taxon>
    </lineage>
</organism>
<evidence type="ECO:0000256" key="5">
    <source>
        <dbReference type="ARBA" id="ARBA00023163"/>
    </source>
</evidence>
<feature type="domain" description="RNA polymerase sigma-70 region 2" evidence="6">
    <location>
        <begin position="15"/>
        <end position="81"/>
    </location>
</feature>
<comment type="caution">
    <text evidence="8">The sequence shown here is derived from an EMBL/GenBank/DDBJ whole genome shotgun (WGS) entry which is preliminary data.</text>
</comment>
<dbReference type="NCBIfam" id="TIGR02983">
    <property type="entry name" value="SigE-fam_strep"/>
    <property type="match status" value="1"/>
</dbReference>
<dbReference type="GO" id="GO:0006352">
    <property type="term" value="P:DNA-templated transcription initiation"/>
    <property type="evidence" value="ECO:0007669"/>
    <property type="project" value="InterPro"/>
</dbReference>
<protein>
    <submittedName>
        <fullName evidence="8">SigE family RNA polymerase sigma factor</fullName>
    </submittedName>
</protein>
<dbReference type="InterPro" id="IPR014325">
    <property type="entry name" value="RNA_pol_sigma-E_actinobac"/>
</dbReference>
<evidence type="ECO:0000256" key="3">
    <source>
        <dbReference type="ARBA" id="ARBA00023082"/>
    </source>
</evidence>
<dbReference type="SUPFAM" id="SSF88659">
    <property type="entry name" value="Sigma3 and sigma4 domains of RNA polymerase sigma factors"/>
    <property type="match status" value="1"/>
</dbReference>
<dbReference type="Proteomes" id="UP000640489">
    <property type="component" value="Unassembled WGS sequence"/>
</dbReference>
<reference evidence="8" key="1">
    <citation type="submission" date="2020-11" db="EMBL/GenBank/DDBJ databases">
        <title>Nocardioides sp. nov., isolated from Soil of Cynanchum wilfordii Hemsley rhizosphere.</title>
        <authorList>
            <person name="Lee J.-S."/>
            <person name="Suh M.K."/>
            <person name="Kim J.-S."/>
        </authorList>
    </citation>
    <scope>NUCLEOTIDE SEQUENCE</scope>
    <source>
        <strain evidence="8">KCTC 19275</strain>
    </source>
</reference>
<dbReference type="SUPFAM" id="SSF88946">
    <property type="entry name" value="Sigma2 domain of RNA polymerase sigma factors"/>
    <property type="match status" value="1"/>
</dbReference>
<keyword evidence="4" id="KW-0238">DNA-binding</keyword>
<dbReference type="EMBL" id="JADKPN010000001">
    <property type="protein sequence ID" value="MBF4762209.1"/>
    <property type="molecule type" value="Genomic_DNA"/>
</dbReference>
<evidence type="ECO:0000256" key="2">
    <source>
        <dbReference type="ARBA" id="ARBA00023015"/>
    </source>
</evidence>
<keyword evidence="3" id="KW-0731">Sigma factor</keyword>
<dbReference type="Pfam" id="PF04542">
    <property type="entry name" value="Sigma70_r2"/>
    <property type="match status" value="1"/>
</dbReference>
<evidence type="ECO:0000256" key="4">
    <source>
        <dbReference type="ARBA" id="ARBA00023125"/>
    </source>
</evidence>
<dbReference type="RefSeq" id="WP_194705349.1">
    <property type="nucleotide sequence ID" value="NZ_JADKPN010000001.1"/>
</dbReference>
<dbReference type="PANTHER" id="PTHR43133">
    <property type="entry name" value="RNA POLYMERASE ECF-TYPE SIGMA FACTO"/>
    <property type="match status" value="1"/>
</dbReference>
<dbReference type="AlphaFoldDB" id="A0A930YGR4"/>
<evidence type="ECO:0000259" key="7">
    <source>
        <dbReference type="Pfam" id="PF08281"/>
    </source>
</evidence>
<evidence type="ECO:0000313" key="8">
    <source>
        <dbReference type="EMBL" id="MBF4762209.1"/>
    </source>
</evidence>
<dbReference type="Pfam" id="PF08281">
    <property type="entry name" value="Sigma70_r4_2"/>
    <property type="match status" value="1"/>
</dbReference>
<dbReference type="InterPro" id="IPR013325">
    <property type="entry name" value="RNA_pol_sigma_r2"/>
</dbReference>
<sequence>MARRSREQVSGFAELVEARSTALLRLAYAVVGDHQLAQDLLQEALVKVYVAWPRLRDESGAEAYARRTIVTTAISWRRRRSFHEPPMDVVPDSGGDGDQSDRIATHEVLWQQVRGLPPRQRVALVLRYYEDLSEAETADLMGCSTGTVKSQLSAALGKLRERVGPETGVLFPEDQAVTR</sequence>
<accession>A0A930YGR4</accession>
<evidence type="ECO:0000256" key="1">
    <source>
        <dbReference type="ARBA" id="ARBA00010641"/>
    </source>
</evidence>
<proteinExistence type="inferred from homology"/>
<name>A0A930YGR4_9ACTN</name>
<keyword evidence="9" id="KW-1185">Reference proteome</keyword>
<dbReference type="Gene3D" id="1.10.10.10">
    <property type="entry name" value="Winged helix-like DNA-binding domain superfamily/Winged helix DNA-binding domain"/>
    <property type="match status" value="1"/>
</dbReference>
<feature type="domain" description="RNA polymerase sigma factor 70 region 4 type 2" evidence="7">
    <location>
        <begin position="108"/>
        <end position="159"/>
    </location>
</feature>
<evidence type="ECO:0000313" key="9">
    <source>
        <dbReference type="Proteomes" id="UP000640489"/>
    </source>
</evidence>
<dbReference type="GO" id="GO:0003677">
    <property type="term" value="F:DNA binding"/>
    <property type="evidence" value="ECO:0007669"/>
    <property type="project" value="UniProtKB-KW"/>
</dbReference>
<dbReference type="InterPro" id="IPR014284">
    <property type="entry name" value="RNA_pol_sigma-70_dom"/>
</dbReference>
<dbReference type="InterPro" id="IPR036388">
    <property type="entry name" value="WH-like_DNA-bd_sf"/>
</dbReference>
<gene>
    <name evidence="8" type="ORF">ISU07_03650</name>
</gene>
<dbReference type="InterPro" id="IPR039425">
    <property type="entry name" value="RNA_pol_sigma-70-like"/>
</dbReference>
<dbReference type="InterPro" id="IPR013249">
    <property type="entry name" value="RNA_pol_sigma70_r4_t2"/>
</dbReference>
<dbReference type="InterPro" id="IPR007627">
    <property type="entry name" value="RNA_pol_sigma70_r2"/>
</dbReference>
<dbReference type="NCBIfam" id="TIGR02937">
    <property type="entry name" value="sigma70-ECF"/>
    <property type="match status" value="1"/>
</dbReference>
<dbReference type="InterPro" id="IPR013324">
    <property type="entry name" value="RNA_pol_sigma_r3/r4-like"/>
</dbReference>
<comment type="similarity">
    <text evidence="1">Belongs to the sigma-70 factor family. ECF subfamily.</text>
</comment>
<dbReference type="Gene3D" id="1.10.1740.10">
    <property type="match status" value="1"/>
</dbReference>
<dbReference type="GO" id="GO:0016987">
    <property type="term" value="F:sigma factor activity"/>
    <property type="evidence" value="ECO:0007669"/>
    <property type="project" value="UniProtKB-KW"/>
</dbReference>
<keyword evidence="5" id="KW-0804">Transcription</keyword>
<evidence type="ECO:0000259" key="6">
    <source>
        <dbReference type="Pfam" id="PF04542"/>
    </source>
</evidence>
<keyword evidence="2" id="KW-0805">Transcription regulation</keyword>
<dbReference type="CDD" id="cd06171">
    <property type="entry name" value="Sigma70_r4"/>
    <property type="match status" value="1"/>
</dbReference>